<keyword evidence="2" id="KW-1185">Reference proteome</keyword>
<reference evidence="1 2" key="1">
    <citation type="submission" date="2014-04" db="EMBL/GenBank/DDBJ databases">
        <authorList>
            <consortium name="DOE Joint Genome Institute"/>
            <person name="Kuo A."/>
            <person name="Kohler A."/>
            <person name="Jargeat P."/>
            <person name="Nagy L.G."/>
            <person name="Floudas D."/>
            <person name="Copeland A."/>
            <person name="Barry K.W."/>
            <person name="Cichocki N."/>
            <person name="Veneault-Fourrey C."/>
            <person name="LaButti K."/>
            <person name="Lindquist E.A."/>
            <person name="Lipzen A."/>
            <person name="Lundell T."/>
            <person name="Morin E."/>
            <person name="Murat C."/>
            <person name="Sun H."/>
            <person name="Tunlid A."/>
            <person name="Henrissat B."/>
            <person name="Grigoriev I.V."/>
            <person name="Hibbett D.S."/>
            <person name="Martin F."/>
            <person name="Nordberg H.P."/>
            <person name="Cantor M.N."/>
            <person name="Hua S.X."/>
        </authorList>
    </citation>
    <scope>NUCLEOTIDE SEQUENCE [LARGE SCALE GENOMIC DNA]</scope>
    <source>
        <strain evidence="1 2">Ve08.2h10</strain>
    </source>
</reference>
<evidence type="ECO:0000313" key="2">
    <source>
        <dbReference type="Proteomes" id="UP000054538"/>
    </source>
</evidence>
<organism evidence="1 2">
    <name type="scientific">Paxillus rubicundulus Ve08.2h10</name>
    <dbReference type="NCBI Taxonomy" id="930991"/>
    <lineage>
        <taxon>Eukaryota</taxon>
        <taxon>Fungi</taxon>
        <taxon>Dikarya</taxon>
        <taxon>Basidiomycota</taxon>
        <taxon>Agaricomycotina</taxon>
        <taxon>Agaricomycetes</taxon>
        <taxon>Agaricomycetidae</taxon>
        <taxon>Boletales</taxon>
        <taxon>Paxilineae</taxon>
        <taxon>Paxillaceae</taxon>
        <taxon>Paxillus</taxon>
    </lineage>
</organism>
<gene>
    <name evidence="1" type="ORF">PAXRUDRAFT_21888</name>
</gene>
<sequence length="74" mass="7745">MAHWAHNHSIHYTDTAIRVTVDVIGHPQKLINATPLTDDPPILAPASPAMSIPPVEVLAQPESALDNGGSGSSD</sequence>
<dbReference type="AlphaFoldDB" id="A0A0D0BLJ3"/>
<dbReference type="InParanoid" id="A0A0D0BLJ3"/>
<proteinExistence type="predicted"/>
<evidence type="ECO:0000313" key="1">
    <source>
        <dbReference type="EMBL" id="KIK72527.1"/>
    </source>
</evidence>
<dbReference type="Proteomes" id="UP000054538">
    <property type="component" value="Unassembled WGS sequence"/>
</dbReference>
<accession>A0A0D0BLJ3</accession>
<name>A0A0D0BLJ3_9AGAM</name>
<dbReference type="EMBL" id="KN830733">
    <property type="protein sequence ID" value="KIK72527.1"/>
    <property type="molecule type" value="Genomic_DNA"/>
</dbReference>
<protein>
    <submittedName>
        <fullName evidence="1">Uncharacterized protein</fullName>
    </submittedName>
</protein>
<dbReference type="HOGENOM" id="CLU_2688540_0_0_1"/>
<reference evidence="2" key="2">
    <citation type="submission" date="2015-01" db="EMBL/GenBank/DDBJ databases">
        <title>Evolutionary Origins and Diversification of the Mycorrhizal Mutualists.</title>
        <authorList>
            <consortium name="DOE Joint Genome Institute"/>
            <consortium name="Mycorrhizal Genomics Consortium"/>
            <person name="Kohler A."/>
            <person name="Kuo A."/>
            <person name="Nagy L.G."/>
            <person name="Floudas D."/>
            <person name="Copeland A."/>
            <person name="Barry K.W."/>
            <person name="Cichocki N."/>
            <person name="Veneault-Fourrey C."/>
            <person name="LaButti K."/>
            <person name="Lindquist E.A."/>
            <person name="Lipzen A."/>
            <person name="Lundell T."/>
            <person name="Morin E."/>
            <person name="Murat C."/>
            <person name="Riley R."/>
            <person name="Ohm R."/>
            <person name="Sun H."/>
            <person name="Tunlid A."/>
            <person name="Henrissat B."/>
            <person name="Grigoriev I.V."/>
            <person name="Hibbett D.S."/>
            <person name="Martin F."/>
        </authorList>
    </citation>
    <scope>NUCLEOTIDE SEQUENCE [LARGE SCALE GENOMIC DNA]</scope>
    <source>
        <strain evidence="2">Ve08.2h10</strain>
    </source>
</reference>